<organism evidence="3 4">
    <name type="scientific">Heligmosomoides polygyrus</name>
    <name type="common">Parasitic roundworm</name>
    <dbReference type="NCBI Taxonomy" id="6339"/>
    <lineage>
        <taxon>Eukaryota</taxon>
        <taxon>Metazoa</taxon>
        <taxon>Ecdysozoa</taxon>
        <taxon>Nematoda</taxon>
        <taxon>Chromadorea</taxon>
        <taxon>Rhabditida</taxon>
        <taxon>Rhabditina</taxon>
        <taxon>Rhabditomorpha</taxon>
        <taxon>Strongyloidea</taxon>
        <taxon>Heligmosomidae</taxon>
        <taxon>Heligmosomoides</taxon>
    </lineage>
</organism>
<gene>
    <name evidence="2" type="ORF">HPBE_LOCUS8595</name>
</gene>
<reference evidence="2 3" key="1">
    <citation type="submission" date="2018-11" db="EMBL/GenBank/DDBJ databases">
        <authorList>
            <consortium name="Pathogen Informatics"/>
        </authorList>
    </citation>
    <scope>NUCLEOTIDE SEQUENCE [LARGE SCALE GENOMIC DNA]</scope>
</reference>
<reference evidence="4" key="2">
    <citation type="submission" date="2019-09" db="UniProtKB">
        <authorList>
            <consortium name="WormBaseParasite"/>
        </authorList>
    </citation>
    <scope>IDENTIFICATION</scope>
</reference>
<dbReference type="PANTHER" id="PTHR47027:SF20">
    <property type="entry name" value="REVERSE TRANSCRIPTASE-LIKE PROTEIN WITH RNA-DIRECTED DNA POLYMERASE DOMAIN"/>
    <property type="match status" value="1"/>
</dbReference>
<dbReference type="PANTHER" id="PTHR47027">
    <property type="entry name" value="REVERSE TRANSCRIPTASE DOMAIN-CONTAINING PROTEIN"/>
    <property type="match status" value="1"/>
</dbReference>
<dbReference type="Proteomes" id="UP000050761">
    <property type="component" value="Unassembled WGS sequence"/>
</dbReference>
<feature type="compositionally biased region" description="Basic and acidic residues" evidence="1">
    <location>
        <begin position="161"/>
        <end position="176"/>
    </location>
</feature>
<name>A0A183FMH3_HELPZ</name>
<accession>A0A183FMH3</accession>
<keyword evidence="3" id="KW-1185">Reference proteome</keyword>
<protein>
    <submittedName>
        <fullName evidence="4">Reverse transcriptase domain-containing protein</fullName>
    </submittedName>
</protein>
<evidence type="ECO:0000313" key="3">
    <source>
        <dbReference type="Proteomes" id="UP000050761"/>
    </source>
</evidence>
<accession>A0A3P7ZGK3</accession>
<evidence type="ECO:0000256" key="1">
    <source>
        <dbReference type="SAM" id="MobiDB-lite"/>
    </source>
</evidence>
<dbReference type="EMBL" id="UZAH01026198">
    <property type="protein sequence ID" value="VDO77003.1"/>
    <property type="molecule type" value="Genomic_DNA"/>
</dbReference>
<dbReference type="OrthoDB" id="5824068at2759"/>
<sequence>MGMKVDGRQLHHLCFADDIVLITPRIRQAERMLDDFDCVCGNVGLQLNLTKTMFMKNGRVSDVSLSLNGANISECFSCVYLDREVNMANVLASELHSRKRAAWRAFKSVEEVVKRTKTVRFRAQLFNSTVLPALTYALETWAIRNHDQRRAAWNLGNDTRSDRIHQRERKPSEFRARCKKPPGEPSMLA</sequence>
<feature type="region of interest" description="Disordered" evidence="1">
    <location>
        <begin position="161"/>
        <end position="189"/>
    </location>
</feature>
<evidence type="ECO:0000313" key="4">
    <source>
        <dbReference type="WBParaSite" id="HPBE_0000859401-mRNA-1"/>
    </source>
</evidence>
<dbReference type="WBParaSite" id="HPBE_0000859401-mRNA-1">
    <property type="protein sequence ID" value="HPBE_0000859401-mRNA-1"/>
    <property type="gene ID" value="HPBE_0000859401"/>
</dbReference>
<proteinExistence type="predicted"/>
<evidence type="ECO:0000313" key="2">
    <source>
        <dbReference type="EMBL" id="VDO77003.1"/>
    </source>
</evidence>
<dbReference type="AlphaFoldDB" id="A0A183FMH3"/>